<reference evidence="1 2" key="1">
    <citation type="submission" date="2020-07" db="EMBL/GenBank/DDBJ databases">
        <title>Draft whole-genome sequence of Heliobacterium chlorum DSM 3682, type strain.</title>
        <authorList>
            <person name="Kyndt J.A."/>
            <person name="Meyer T.E."/>
            <person name="Imhoff J.F."/>
        </authorList>
    </citation>
    <scope>NUCLEOTIDE SEQUENCE [LARGE SCALE GENOMIC DNA]</scope>
    <source>
        <strain evidence="1 2">DSM 3682</strain>
    </source>
</reference>
<proteinExistence type="predicted"/>
<accession>A0ABR7T036</accession>
<organism evidence="1 2">
    <name type="scientific">Heliobacterium chlorum</name>
    <dbReference type="NCBI Taxonomy" id="2698"/>
    <lineage>
        <taxon>Bacteria</taxon>
        <taxon>Bacillati</taxon>
        <taxon>Bacillota</taxon>
        <taxon>Clostridia</taxon>
        <taxon>Eubacteriales</taxon>
        <taxon>Heliobacteriaceae</taxon>
        <taxon>Heliobacterium</taxon>
    </lineage>
</organism>
<dbReference type="EMBL" id="JACVHF010000004">
    <property type="protein sequence ID" value="MBC9784157.1"/>
    <property type="molecule type" value="Genomic_DNA"/>
</dbReference>
<dbReference type="InterPro" id="IPR024042">
    <property type="entry name" value="TM1646-like_dom_sf"/>
</dbReference>
<evidence type="ECO:0000313" key="1">
    <source>
        <dbReference type="EMBL" id="MBC9784157.1"/>
    </source>
</evidence>
<dbReference type="Gene3D" id="1.20.120.490">
    <property type="entry name" value="Hypothetical protein TM1646-like domain"/>
    <property type="match status" value="1"/>
</dbReference>
<gene>
    <name evidence="1" type="ORF">H1S01_06485</name>
</gene>
<evidence type="ECO:0000313" key="2">
    <source>
        <dbReference type="Proteomes" id="UP000617402"/>
    </source>
</evidence>
<dbReference type="Proteomes" id="UP000617402">
    <property type="component" value="Unassembled WGS sequence"/>
</dbReference>
<name>A0ABR7T036_HELCL</name>
<sequence length="154" mass="17208">MSDNIKIKNFPTGISDARQIADSDRNAGSSITKEAFLSELHKARSARDQSDLQDLLERIDSAAQSLVQNRTVGHLKKYREMVKKFLAQVVGGAYQLKEEAGWDRRGRHKVLITVEKVNRQLDELASAVFSQQSESIDILGKTGEIRGLLLDIIT</sequence>
<dbReference type="InterPro" id="IPR005585">
    <property type="entry name" value="DUF327"/>
</dbReference>
<dbReference type="SUPFAM" id="SSF158397">
    <property type="entry name" value="TM1646-like"/>
    <property type="match status" value="1"/>
</dbReference>
<protein>
    <submittedName>
        <fullName evidence="1">YaaR family protein</fullName>
    </submittedName>
</protein>
<comment type="caution">
    <text evidence="1">The sequence shown here is derived from an EMBL/GenBank/DDBJ whole genome shotgun (WGS) entry which is preliminary data.</text>
</comment>
<dbReference type="Pfam" id="PF03885">
    <property type="entry name" value="DUF327"/>
    <property type="match status" value="1"/>
</dbReference>
<keyword evidence="2" id="KW-1185">Reference proteome</keyword>
<dbReference type="RefSeq" id="WP_188039282.1">
    <property type="nucleotide sequence ID" value="NZ_JACVHF010000004.1"/>
</dbReference>